<keyword evidence="6" id="KW-1185">Reference proteome</keyword>
<feature type="region of interest" description="Disordered" evidence="2">
    <location>
        <begin position="540"/>
        <end position="560"/>
    </location>
</feature>
<dbReference type="GO" id="GO:0005634">
    <property type="term" value="C:nucleus"/>
    <property type="evidence" value="ECO:0007669"/>
    <property type="project" value="UniProtKB-SubCell"/>
</dbReference>
<comment type="subcellular location">
    <subcellularLocation>
        <location evidence="1">Nucleus</location>
    </subcellularLocation>
</comment>
<dbReference type="EMBL" id="JAPWDS010000002">
    <property type="protein sequence ID" value="KAJ5512326.1"/>
    <property type="molecule type" value="Genomic_DNA"/>
</dbReference>
<organism evidence="5 6">
    <name type="scientific">Penicillium fimorum</name>
    <dbReference type="NCBI Taxonomy" id="1882269"/>
    <lineage>
        <taxon>Eukaryota</taxon>
        <taxon>Fungi</taxon>
        <taxon>Dikarya</taxon>
        <taxon>Ascomycota</taxon>
        <taxon>Pezizomycotina</taxon>
        <taxon>Eurotiomycetes</taxon>
        <taxon>Eurotiomycetidae</taxon>
        <taxon>Eurotiales</taxon>
        <taxon>Aspergillaceae</taxon>
        <taxon>Penicillium</taxon>
    </lineage>
</organism>
<proteinExistence type="predicted"/>
<protein>
    <recommendedName>
        <fullName evidence="1">Nonsense-mediated mRNA decay factor</fullName>
    </recommendedName>
</protein>
<dbReference type="InterPro" id="IPR019458">
    <property type="entry name" value="Est1-like_N"/>
</dbReference>
<comment type="caution">
    <text evidence="5">The sequence shown here is derived from an EMBL/GenBank/DDBJ whole genome shotgun (WGS) entry which is preliminary data.</text>
</comment>
<dbReference type="Pfam" id="PF10374">
    <property type="entry name" value="EST1"/>
    <property type="match status" value="1"/>
</dbReference>
<feature type="region of interest" description="Disordered" evidence="2">
    <location>
        <begin position="747"/>
        <end position="806"/>
    </location>
</feature>
<dbReference type="InterPro" id="IPR018834">
    <property type="entry name" value="DNA/RNA-bd_Est1-type"/>
</dbReference>
<dbReference type="Gene3D" id="1.25.40.10">
    <property type="entry name" value="Tetratricopeptide repeat domain"/>
    <property type="match status" value="1"/>
</dbReference>
<evidence type="ECO:0000259" key="4">
    <source>
        <dbReference type="Pfam" id="PF10374"/>
    </source>
</evidence>
<dbReference type="InterPro" id="IPR045153">
    <property type="entry name" value="Est1/Ebs1-like"/>
</dbReference>
<dbReference type="GO" id="GO:0000184">
    <property type="term" value="P:nuclear-transcribed mRNA catabolic process, nonsense-mediated decay"/>
    <property type="evidence" value="ECO:0007669"/>
    <property type="project" value="UniProtKB-KW"/>
</dbReference>
<evidence type="ECO:0000313" key="6">
    <source>
        <dbReference type="Proteomes" id="UP001149954"/>
    </source>
</evidence>
<dbReference type="SUPFAM" id="SSF48452">
    <property type="entry name" value="TPR-like"/>
    <property type="match status" value="1"/>
</dbReference>
<evidence type="ECO:0000256" key="1">
    <source>
        <dbReference type="RuleBase" id="RU369098"/>
    </source>
</evidence>
<sequence>MHFHTLDSHHRALSCLSHTDGSSAAHIPSHSHLTGEVDARDPRANSLMAPSFPDAWKTAVEAEKELLQCFSQERRTFDEFEHFLSEFRTSSQNAILLDFKASREVDVESRLWDAHLKVNNRFRKQLLRFREEHGKKKPVERRKLERHYLDFIKSSQRFYRGYIQHLSSRFGGIVELERVARKFNFESKTDTQAARHVSRHADPPLFLDLSGQPPIKPSNDLRRLILQSCHATLIRLGDLSRYRESELVSKDRNWGPAIGYYDLASVINPASGASQNQLAIIALADGNHLRATYHLYRALSAQEPHPTAKGNLEIELRKIMSAWAKRELIRPEDAGIPGRALTPWFLYLHAKCYKGTDFPEHDELESEVLSQLAVEIRERSLEGTLQKFCLINIAAEDFAKVRSIEESVLDARVFFQRINVKTFFTLLQILLVELERTASFEDPNSADALPIPDKVSVVARRILPALRHYSSWLLTNTQSLVEQKDEKDSALSIQIKEFWKIYAGTLSLLASSFDVVSLPEIDYLLEEDEESLGFAPLDQDATSRRYGRGGDQSKPRMHDLGIERSHPNMEMLYRIREFVIDGLDLVVRGKIPVALVDSEDKKTFIYQEEDLPPQFYSSPHGRQHALSAASIEREDIPQAAQNTYSTAEAQSLFGGSQSASASMSANMHQIVEGVERLVDSDTYETPPNDQFAFMSTGEISTPTHVSPNVNAYPFRDENSPPLTTPIAPPPGLGPPVVNTADSLRAPSAQSYTSRPAIPSLPSIWTPLRDTAPPRTPPGLGPQPGQQAPLHHLASGNAMPSERSPPQDQLANELMLRQHLMAQTQFSNSLDVGSMPTPWASSNMSHARPTASGWDHSRATFGAFEIPIQPTPSSLGHPSWANDAFIASSLAGANPYNPGIGGRKPGTQLGAIGQTPPCGQGG</sequence>
<dbReference type="AlphaFoldDB" id="A0A9W9XY06"/>
<dbReference type="PANTHER" id="PTHR15696">
    <property type="entry name" value="SMG-7 SUPPRESSOR WITH MORPHOLOGICAL EFFECT ON GENITALIA PROTEIN 7"/>
    <property type="match status" value="1"/>
</dbReference>
<dbReference type="InterPro" id="IPR011990">
    <property type="entry name" value="TPR-like_helical_dom_sf"/>
</dbReference>
<reference evidence="5" key="2">
    <citation type="journal article" date="2023" name="IMA Fungus">
        <title>Comparative genomic study of the Penicillium genus elucidates a diverse pangenome and 15 lateral gene transfer events.</title>
        <authorList>
            <person name="Petersen C."/>
            <person name="Sorensen T."/>
            <person name="Nielsen M.R."/>
            <person name="Sondergaard T.E."/>
            <person name="Sorensen J.L."/>
            <person name="Fitzpatrick D.A."/>
            <person name="Frisvad J.C."/>
            <person name="Nielsen K.L."/>
        </authorList>
    </citation>
    <scope>NUCLEOTIDE SEQUENCE</scope>
    <source>
        <strain evidence="5">IBT 29495</strain>
    </source>
</reference>
<keyword evidence="1" id="KW-0539">Nucleus</keyword>
<evidence type="ECO:0000259" key="3">
    <source>
        <dbReference type="Pfam" id="PF10373"/>
    </source>
</evidence>
<keyword evidence="1" id="KW-0866">Nonsense-mediated mRNA decay</keyword>
<dbReference type="OrthoDB" id="69928at2759"/>
<comment type="function">
    <text evidence="1">Plays a role in nonsense-mediated mRNA decay.</text>
</comment>
<evidence type="ECO:0000256" key="2">
    <source>
        <dbReference type="SAM" id="MobiDB-lite"/>
    </source>
</evidence>
<dbReference type="Pfam" id="PF10373">
    <property type="entry name" value="EST1_DNA_bind"/>
    <property type="match status" value="1"/>
</dbReference>
<feature type="domain" description="Telomerase activating protein Est1-like N-terminal" evidence="4">
    <location>
        <begin position="106"/>
        <end position="244"/>
    </location>
</feature>
<dbReference type="PANTHER" id="PTHR15696:SF36">
    <property type="entry name" value="NONSENSE-MEDIATED MRNA DECAY FACTOR"/>
    <property type="match status" value="1"/>
</dbReference>
<dbReference type="Proteomes" id="UP001149954">
    <property type="component" value="Unassembled WGS sequence"/>
</dbReference>
<gene>
    <name evidence="5" type="ORF">N7463_001878</name>
</gene>
<feature type="domain" description="DNA/RNA-binding" evidence="3">
    <location>
        <begin position="257"/>
        <end position="539"/>
    </location>
</feature>
<feature type="compositionally biased region" description="Basic and acidic residues" evidence="2">
    <location>
        <begin position="551"/>
        <end position="560"/>
    </location>
</feature>
<name>A0A9W9XY06_9EURO</name>
<reference evidence="5" key="1">
    <citation type="submission" date="2022-12" db="EMBL/GenBank/DDBJ databases">
        <authorList>
            <person name="Petersen C."/>
        </authorList>
    </citation>
    <scope>NUCLEOTIDE SEQUENCE</scope>
    <source>
        <strain evidence="5">IBT 29495</strain>
    </source>
</reference>
<feature type="compositionally biased region" description="Low complexity" evidence="2">
    <location>
        <begin position="782"/>
        <end position="792"/>
    </location>
</feature>
<evidence type="ECO:0000313" key="5">
    <source>
        <dbReference type="EMBL" id="KAJ5512326.1"/>
    </source>
</evidence>
<accession>A0A9W9XY06</accession>
<feature type="region of interest" description="Disordered" evidence="2">
    <location>
        <begin position="896"/>
        <end position="921"/>
    </location>
</feature>